<protein>
    <submittedName>
        <fullName evidence="1">Aminopeptidase N</fullName>
        <ecNumber evidence="1">3.4.11.2</ecNumber>
    </submittedName>
</protein>
<name>A0ABX8ELM0_9ACTN</name>
<keyword evidence="1" id="KW-0645">Protease</keyword>
<dbReference type="EC" id="3.4.11.2" evidence="1"/>
<keyword evidence="1" id="KW-0378">Hydrolase</keyword>
<organism evidence="1 2">
    <name type="scientific">Nocardioides aquaticus</name>
    <dbReference type="NCBI Taxonomy" id="160826"/>
    <lineage>
        <taxon>Bacteria</taxon>
        <taxon>Bacillati</taxon>
        <taxon>Actinomycetota</taxon>
        <taxon>Actinomycetes</taxon>
        <taxon>Propionibacteriales</taxon>
        <taxon>Nocardioidaceae</taxon>
        <taxon>Nocardioides</taxon>
    </lineage>
</organism>
<keyword evidence="2" id="KW-1185">Reference proteome</keyword>
<reference evidence="1 2" key="1">
    <citation type="submission" date="2021-05" db="EMBL/GenBank/DDBJ databases">
        <title>Complete genome of Nocardioides aquaticus KCTC 9944T isolated from meromictic and hypersaline Ekho Lake, Antarctica.</title>
        <authorList>
            <person name="Hwang K."/>
            <person name="Kim K.M."/>
            <person name="Choe H."/>
        </authorList>
    </citation>
    <scope>NUCLEOTIDE SEQUENCE [LARGE SCALE GENOMIC DNA]</scope>
    <source>
        <strain evidence="1 2">KCTC 9944</strain>
    </source>
</reference>
<dbReference type="Proteomes" id="UP000679307">
    <property type="component" value="Chromosome"/>
</dbReference>
<gene>
    <name evidence="1" type="primary">pepN_3</name>
    <name evidence="1" type="ORF">ENKNEFLB_03395</name>
</gene>
<dbReference type="EMBL" id="CP075371">
    <property type="protein sequence ID" value="QVT80992.1"/>
    <property type="molecule type" value="Genomic_DNA"/>
</dbReference>
<proteinExistence type="predicted"/>
<evidence type="ECO:0000313" key="2">
    <source>
        <dbReference type="Proteomes" id="UP000679307"/>
    </source>
</evidence>
<sequence>MDPETPNETQRSIVTSFFQHGQDDVLAPYVGRFLDVAGTAYERLGTQRASTALRFGFPTVLASPGLLADVDAWLATTQANANAVRYVTEGRSEVARALAARTADADAAR</sequence>
<keyword evidence="1" id="KW-0031">Aminopeptidase</keyword>
<accession>A0ABX8ELM0</accession>
<evidence type="ECO:0000313" key="1">
    <source>
        <dbReference type="EMBL" id="QVT80992.1"/>
    </source>
</evidence>
<dbReference type="GO" id="GO:0016285">
    <property type="term" value="F:alanyl aminopeptidase activity"/>
    <property type="evidence" value="ECO:0007669"/>
    <property type="project" value="UniProtKB-EC"/>
</dbReference>